<accession>A0AAD7HPA4</accession>
<feature type="compositionally biased region" description="Basic residues" evidence="1">
    <location>
        <begin position="361"/>
        <end position="378"/>
    </location>
</feature>
<dbReference type="Proteomes" id="UP001215280">
    <property type="component" value="Unassembled WGS sequence"/>
</dbReference>
<feature type="compositionally biased region" description="Low complexity" evidence="1">
    <location>
        <begin position="186"/>
        <end position="206"/>
    </location>
</feature>
<feature type="region of interest" description="Disordered" evidence="1">
    <location>
        <begin position="180"/>
        <end position="242"/>
    </location>
</feature>
<feature type="region of interest" description="Disordered" evidence="1">
    <location>
        <begin position="361"/>
        <end position="400"/>
    </location>
</feature>
<dbReference type="AlphaFoldDB" id="A0AAD7HPA4"/>
<gene>
    <name evidence="2" type="ORF">DFH07DRAFT_970989</name>
</gene>
<comment type="caution">
    <text evidence="2">The sequence shown here is derived from an EMBL/GenBank/DDBJ whole genome shotgun (WGS) entry which is preliminary data.</text>
</comment>
<reference evidence="2" key="1">
    <citation type="submission" date="2023-03" db="EMBL/GenBank/DDBJ databases">
        <title>Massive genome expansion in bonnet fungi (Mycena s.s.) driven by repeated elements and novel gene families across ecological guilds.</title>
        <authorList>
            <consortium name="Lawrence Berkeley National Laboratory"/>
            <person name="Harder C.B."/>
            <person name="Miyauchi S."/>
            <person name="Viragh M."/>
            <person name="Kuo A."/>
            <person name="Thoen E."/>
            <person name="Andreopoulos B."/>
            <person name="Lu D."/>
            <person name="Skrede I."/>
            <person name="Drula E."/>
            <person name="Henrissat B."/>
            <person name="Morin E."/>
            <person name="Kohler A."/>
            <person name="Barry K."/>
            <person name="LaButti K."/>
            <person name="Morin E."/>
            <person name="Salamov A."/>
            <person name="Lipzen A."/>
            <person name="Mereny Z."/>
            <person name="Hegedus B."/>
            <person name="Baldrian P."/>
            <person name="Stursova M."/>
            <person name="Weitz H."/>
            <person name="Taylor A."/>
            <person name="Grigoriev I.V."/>
            <person name="Nagy L.G."/>
            <person name="Martin F."/>
            <person name="Kauserud H."/>
        </authorList>
    </citation>
    <scope>NUCLEOTIDE SEQUENCE</scope>
    <source>
        <strain evidence="2">CBHHK188m</strain>
    </source>
</reference>
<sequence>MQLLLMDNLTLWTSDIEDSARRHLPEYSNHTTPSPAGSLTPLSGSDTTCIAILHPPPPPCTPMPSCLFPLPFTFIWTAAGLPSTSKNITIPPFMNIAKRKWSGHSTTESSLDGTGASRTLISRRSCTMRRRGLPGRAASEVLNIEQGYHPSEAYPPPPSSIAEASSASIVAAYQMPSKLMKSQCRPSSSLSQPPASSSKSQPVASSNAAKDAALEETNKGLRKDRERQPERKKKRKSGPREDNNFVLMGQILLIISKSSGTGYWANPREPDIAMMEKQGLAVHGLRDRLGFNKDWDTSEMDDWFRTLFHDWFAYMDRLHPLPDTTPPTFHWRLMIRSSSKLSVSPNKLNDGTERKRVVRRIHGQNSKEHRKKIAASKQRKVEDSDERVKRDAHGQFKGATPSRAPWVISVVQSEDFPATINIAPSAFATLPPTVETPAPAAAPHPTLGLTPTTPFERSRPLWLPDYSIDGSAYLRWNDSDFEVDPFFWTRPTDEG</sequence>
<feature type="compositionally biased region" description="Basic and acidic residues" evidence="1">
    <location>
        <begin position="212"/>
        <end position="229"/>
    </location>
</feature>
<evidence type="ECO:0000313" key="2">
    <source>
        <dbReference type="EMBL" id="KAJ7725153.1"/>
    </source>
</evidence>
<organism evidence="2 3">
    <name type="scientific">Mycena maculata</name>
    <dbReference type="NCBI Taxonomy" id="230809"/>
    <lineage>
        <taxon>Eukaryota</taxon>
        <taxon>Fungi</taxon>
        <taxon>Dikarya</taxon>
        <taxon>Basidiomycota</taxon>
        <taxon>Agaricomycotina</taxon>
        <taxon>Agaricomycetes</taxon>
        <taxon>Agaricomycetidae</taxon>
        <taxon>Agaricales</taxon>
        <taxon>Marasmiineae</taxon>
        <taxon>Mycenaceae</taxon>
        <taxon>Mycena</taxon>
    </lineage>
</organism>
<name>A0AAD7HPA4_9AGAR</name>
<evidence type="ECO:0000313" key="3">
    <source>
        <dbReference type="Proteomes" id="UP001215280"/>
    </source>
</evidence>
<evidence type="ECO:0000256" key="1">
    <source>
        <dbReference type="SAM" id="MobiDB-lite"/>
    </source>
</evidence>
<keyword evidence="3" id="KW-1185">Reference proteome</keyword>
<proteinExistence type="predicted"/>
<dbReference type="EMBL" id="JARJLG010000231">
    <property type="protein sequence ID" value="KAJ7725153.1"/>
    <property type="molecule type" value="Genomic_DNA"/>
</dbReference>
<feature type="compositionally biased region" description="Basic and acidic residues" evidence="1">
    <location>
        <begin position="379"/>
        <end position="394"/>
    </location>
</feature>
<protein>
    <submittedName>
        <fullName evidence="2">Uncharacterized protein</fullName>
    </submittedName>
</protein>